<dbReference type="Proteomes" id="UP001438707">
    <property type="component" value="Unassembled WGS sequence"/>
</dbReference>
<dbReference type="InterPro" id="IPR027887">
    <property type="entry name" value="DUF4464"/>
</dbReference>
<proteinExistence type="predicted"/>
<keyword evidence="6" id="KW-0539">Nucleus</keyword>
<comment type="subcellular location">
    <subcellularLocation>
        <location evidence="3">Cytoplasm</location>
    </subcellularLocation>
    <subcellularLocation>
        <location evidence="2">Nucleus</location>
    </subcellularLocation>
</comment>
<comment type="caution">
    <text evidence="7">The sequence shown here is derived from an EMBL/GenBank/DDBJ whole genome shotgun (WGS) entry which is preliminary data.</text>
</comment>
<dbReference type="AlphaFoldDB" id="A0AAW1Q5C4"/>
<dbReference type="EMBL" id="JALJOS010000093">
    <property type="protein sequence ID" value="KAK9816052.1"/>
    <property type="molecule type" value="Genomic_DNA"/>
</dbReference>
<dbReference type="GO" id="GO:0005737">
    <property type="term" value="C:cytoplasm"/>
    <property type="evidence" value="ECO:0007669"/>
    <property type="project" value="UniProtKB-SubCell"/>
</dbReference>
<evidence type="ECO:0000256" key="2">
    <source>
        <dbReference type="ARBA" id="ARBA00004123"/>
    </source>
</evidence>
<evidence type="ECO:0000256" key="6">
    <source>
        <dbReference type="ARBA" id="ARBA00023242"/>
    </source>
</evidence>
<dbReference type="PANTHER" id="PTHR33588:SF1">
    <property type="entry name" value="CILIA- AND FLAGELLA-ASSOCIATED PROTEIN 299"/>
    <property type="match status" value="1"/>
</dbReference>
<evidence type="ECO:0000256" key="5">
    <source>
        <dbReference type="ARBA" id="ARBA00022490"/>
    </source>
</evidence>
<comment type="function">
    <text evidence="1">May be involved in spermatogenesis.</text>
</comment>
<reference evidence="7 8" key="1">
    <citation type="journal article" date="2024" name="Nat. Commun.">
        <title>Phylogenomics reveals the evolutionary origins of lichenization in chlorophyte algae.</title>
        <authorList>
            <person name="Puginier C."/>
            <person name="Libourel C."/>
            <person name="Otte J."/>
            <person name="Skaloud P."/>
            <person name="Haon M."/>
            <person name="Grisel S."/>
            <person name="Petersen M."/>
            <person name="Berrin J.G."/>
            <person name="Delaux P.M."/>
            <person name="Dal Grande F."/>
            <person name="Keller J."/>
        </authorList>
    </citation>
    <scope>NUCLEOTIDE SEQUENCE [LARGE SCALE GENOMIC DNA]</scope>
    <source>
        <strain evidence="7 8">SAG 2145</strain>
    </source>
</reference>
<dbReference type="GO" id="GO:0005634">
    <property type="term" value="C:nucleus"/>
    <property type="evidence" value="ECO:0007669"/>
    <property type="project" value="UniProtKB-SubCell"/>
</dbReference>
<dbReference type="Pfam" id="PF14713">
    <property type="entry name" value="DUF4464"/>
    <property type="match status" value="1"/>
</dbReference>
<evidence type="ECO:0000256" key="3">
    <source>
        <dbReference type="ARBA" id="ARBA00004496"/>
    </source>
</evidence>
<evidence type="ECO:0000256" key="1">
    <source>
        <dbReference type="ARBA" id="ARBA00003056"/>
    </source>
</evidence>
<name>A0AAW1Q5C4_9CHLO</name>
<keyword evidence="5" id="KW-0963">Cytoplasm</keyword>
<accession>A0AAW1Q5C4</accession>
<evidence type="ECO:0000256" key="4">
    <source>
        <dbReference type="ARBA" id="ARBA00021436"/>
    </source>
</evidence>
<evidence type="ECO:0000313" key="8">
    <source>
        <dbReference type="Proteomes" id="UP001438707"/>
    </source>
</evidence>
<gene>
    <name evidence="7" type="ORF">WJX74_002608</name>
</gene>
<keyword evidence="8" id="KW-1185">Reference proteome</keyword>
<organism evidence="7 8">
    <name type="scientific">Apatococcus lobatus</name>
    <dbReference type="NCBI Taxonomy" id="904363"/>
    <lineage>
        <taxon>Eukaryota</taxon>
        <taxon>Viridiplantae</taxon>
        <taxon>Chlorophyta</taxon>
        <taxon>core chlorophytes</taxon>
        <taxon>Trebouxiophyceae</taxon>
        <taxon>Chlorellales</taxon>
        <taxon>Chlorellaceae</taxon>
        <taxon>Apatococcus</taxon>
    </lineage>
</organism>
<dbReference type="PANTHER" id="PTHR33588">
    <property type="entry name" value="CILIA- AND FLAGELLA-ASSOCIATED PROTEIN 299"/>
    <property type="match status" value="1"/>
</dbReference>
<sequence length="239" mass="27617">MGPQDDLELYGAGADPIIDENETYEDYLDKQITPTDLFYLEDLELARQLVDLGYHGNEEILPREEFEARKKAAEELHVSRLTKKTHRLAHIGKDVTGCPLLQALAEREENVRNGRLTTIIYIRDKNGRGQEISGYIDYAHRLKQDNMEAIFSRKRRLLPKTTDISFYNWETQVCSSKDTATFQVLADEAAGLLFKNKRDRKIINVDPHVHPGDNSTRTEIVTNEYLQIVIYDHISRRRG</sequence>
<protein>
    <recommendedName>
        <fullName evidence="4">Cilia- and flagella-associated protein 299</fullName>
    </recommendedName>
</protein>
<evidence type="ECO:0000313" key="7">
    <source>
        <dbReference type="EMBL" id="KAK9816052.1"/>
    </source>
</evidence>